<keyword evidence="2" id="KW-1185">Reference proteome</keyword>
<organism evidence="1 2">
    <name type="scientific">Noviherbaspirillum galbum</name>
    <dbReference type="NCBI Taxonomy" id="2709383"/>
    <lineage>
        <taxon>Bacteria</taxon>
        <taxon>Pseudomonadati</taxon>
        <taxon>Pseudomonadota</taxon>
        <taxon>Betaproteobacteria</taxon>
        <taxon>Burkholderiales</taxon>
        <taxon>Oxalobacteraceae</taxon>
        <taxon>Noviherbaspirillum</taxon>
    </lineage>
</organism>
<protein>
    <submittedName>
        <fullName evidence="1">Uncharacterized protein</fullName>
    </submittedName>
</protein>
<evidence type="ECO:0000313" key="2">
    <source>
        <dbReference type="Proteomes" id="UP000482155"/>
    </source>
</evidence>
<dbReference type="Proteomes" id="UP000482155">
    <property type="component" value="Unassembled WGS sequence"/>
</dbReference>
<gene>
    <name evidence="1" type="ORF">G3574_07940</name>
</gene>
<sequence>MQTATPVSMPDAVREMLRDVAKKVDEAIRLAPGEQVKSRFGDALDAAIAARNRLIALARDVDGDEKAAACLPAVNALLSMMSSIEYPLEGLHLQRMQTVRQELQRLAA</sequence>
<dbReference type="EMBL" id="JAAIVB010000025">
    <property type="protein sequence ID" value="NEX61004.1"/>
    <property type="molecule type" value="Genomic_DNA"/>
</dbReference>
<comment type="caution">
    <text evidence="1">The sequence shown here is derived from an EMBL/GenBank/DDBJ whole genome shotgun (WGS) entry which is preliminary data.</text>
</comment>
<accession>A0A6B3SJH3</accession>
<dbReference type="AlphaFoldDB" id="A0A6B3SJH3"/>
<evidence type="ECO:0000313" key="1">
    <source>
        <dbReference type="EMBL" id="NEX61004.1"/>
    </source>
</evidence>
<proteinExistence type="predicted"/>
<dbReference type="RefSeq" id="WP_163961789.1">
    <property type="nucleotide sequence ID" value="NZ_JAAIVB010000025.1"/>
</dbReference>
<name>A0A6B3SJH3_9BURK</name>
<reference evidence="1 2" key="1">
    <citation type="submission" date="2020-02" db="EMBL/GenBank/DDBJ databases">
        <authorList>
            <person name="Kim M.K."/>
        </authorList>
    </citation>
    <scope>NUCLEOTIDE SEQUENCE [LARGE SCALE GENOMIC DNA]</scope>
    <source>
        <strain evidence="1 2">17J57-3</strain>
    </source>
</reference>